<protein>
    <submittedName>
        <fullName evidence="1">Uncharacterized protein</fullName>
    </submittedName>
</protein>
<dbReference type="Proteomes" id="UP000299102">
    <property type="component" value="Unassembled WGS sequence"/>
</dbReference>
<organism evidence="1 2">
    <name type="scientific">Eumeta variegata</name>
    <name type="common">Bagworm moth</name>
    <name type="synonym">Eumeta japonica</name>
    <dbReference type="NCBI Taxonomy" id="151549"/>
    <lineage>
        <taxon>Eukaryota</taxon>
        <taxon>Metazoa</taxon>
        <taxon>Ecdysozoa</taxon>
        <taxon>Arthropoda</taxon>
        <taxon>Hexapoda</taxon>
        <taxon>Insecta</taxon>
        <taxon>Pterygota</taxon>
        <taxon>Neoptera</taxon>
        <taxon>Endopterygota</taxon>
        <taxon>Lepidoptera</taxon>
        <taxon>Glossata</taxon>
        <taxon>Ditrysia</taxon>
        <taxon>Tineoidea</taxon>
        <taxon>Psychidae</taxon>
        <taxon>Oiketicinae</taxon>
        <taxon>Eumeta</taxon>
    </lineage>
</organism>
<comment type="caution">
    <text evidence="1">The sequence shown here is derived from an EMBL/GenBank/DDBJ whole genome shotgun (WGS) entry which is preliminary data.</text>
</comment>
<gene>
    <name evidence="1" type="ORF">EVAR_24305_1</name>
</gene>
<reference evidence="1 2" key="1">
    <citation type="journal article" date="2019" name="Commun. Biol.">
        <title>The bagworm genome reveals a unique fibroin gene that provides high tensile strength.</title>
        <authorList>
            <person name="Kono N."/>
            <person name="Nakamura H."/>
            <person name="Ohtoshi R."/>
            <person name="Tomita M."/>
            <person name="Numata K."/>
            <person name="Arakawa K."/>
        </authorList>
    </citation>
    <scope>NUCLEOTIDE SEQUENCE [LARGE SCALE GENOMIC DNA]</scope>
</reference>
<dbReference type="AlphaFoldDB" id="A0A4C1VNH8"/>
<dbReference type="EMBL" id="BGZK01000364">
    <property type="protein sequence ID" value="GBP39325.1"/>
    <property type="molecule type" value="Genomic_DNA"/>
</dbReference>
<sequence length="92" mass="10223">MVVMDSPQAIKAPDLQFCVASMAQMVAPAPAASPPSYVHKDESEKYSNKYLKEFRCIGTLPTHSYRACTLLAPVLVTSSLKHLFRDTRSKHL</sequence>
<accession>A0A4C1VNH8</accession>
<keyword evidence="2" id="KW-1185">Reference proteome</keyword>
<name>A0A4C1VNH8_EUMVA</name>
<proteinExistence type="predicted"/>
<evidence type="ECO:0000313" key="1">
    <source>
        <dbReference type="EMBL" id="GBP39325.1"/>
    </source>
</evidence>
<evidence type="ECO:0000313" key="2">
    <source>
        <dbReference type="Proteomes" id="UP000299102"/>
    </source>
</evidence>